<comment type="caution">
    <text evidence="1">The sequence shown here is derived from an EMBL/GenBank/DDBJ whole genome shotgun (WGS) entry which is preliminary data.</text>
</comment>
<name>A0A6M0K0Y6_9GAMM</name>
<evidence type="ECO:0000313" key="1">
    <source>
        <dbReference type="EMBL" id="NEV63428.1"/>
    </source>
</evidence>
<dbReference type="Proteomes" id="UP000483379">
    <property type="component" value="Unassembled WGS sequence"/>
</dbReference>
<evidence type="ECO:0000313" key="2">
    <source>
        <dbReference type="Proteomes" id="UP000483379"/>
    </source>
</evidence>
<protein>
    <submittedName>
        <fullName evidence="1">Uncharacterized protein</fullName>
    </submittedName>
</protein>
<proteinExistence type="predicted"/>
<dbReference type="EMBL" id="JAAIJQ010000051">
    <property type="protein sequence ID" value="NEV63428.1"/>
    <property type="molecule type" value="Genomic_DNA"/>
</dbReference>
<sequence>MDTMSVDLRDSEISDIRLAEGRFELTFARAYLIKTMTGSLEKTRWWQAGVLVIDEAEAEVPVPTGPQVCAGGDIEDNIYTYRDMIPVPLESRGRVGCRLQLQGMEASLIVSGAAIRLEMKDTPKYIEHIRPDA</sequence>
<dbReference type="AlphaFoldDB" id="A0A6M0K0Y6"/>
<organism evidence="1 2">
    <name type="scientific">Thiorhodococcus minor</name>
    <dbReference type="NCBI Taxonomy" id="57489"/>
    <lineage>
        <taxon>Bacteria</taxon>
        <taxon>Pseudomonadati</taxon>
        <taxon>Pseudomonadota</taxon>
        <taxon>Gammaproteobacteria</taxon>
        <taxon>Chromatiales</taxon>
        <taxon>Chromatiaceae</taxon>
        <taxon>Thiorhodococcus</taxon>
    </lineage>
</organism>
<reference evidence="1 2" key="1">
    <citation type="submission" date="2020-02" db="EMBL/GenBank/DDBJ databases">
        <title>Genome sequences of Thiorhodococcus mannitoliphagus and Thiorhodococcus minor, purple sulfur photosynthetic bacteria in the gammaproteobacterial family, Chromatiaceae.</title>
        <authorList>
            <person name="Aviles F.A."/>
            <person name="Meyer T.E."/>
            <person name="Kyndt J.A."/>
        </authorList>
    </citation>
    <scope>NUCLEOTIDE SEQUENCE [LARGE SCALE GENOMIC DNA]</scope>
    <source>
        <strain evidence="1 2">DSM 11518</strain>
    </source>
</reference>
<gene>
    <name evidence="1" type="ORF">G3446_16300</name>
</gene>
<accession>A0A6M0K0Y6</accession>
<keyword evidence="2" id="KW-1185">Reference proteome</keyword>